<dbReference type="GO" id="GO:0000160">
    <property type="term" value="P:phosphorelay signal transduction system"/>
    <property type="evidence" value="ECO:0007669"/>
    <property type="project" value="InterPro"/>
</dbReference>
<evidence type="ECO:0000313" key="3">
    <source>
        <dbReference type="Proteomes" id="UP000091897"/>
    </source>
</evidence>
<evidence type="ECO:0008006" key="5">
    <source>
        <dbReference type="Google" id="ProtNLM"/>
    </source>
</evidence>
<sequence length="120" mass="13314">MPMPLDLDTLTDLYPDPEGRRQFLQRALDILREDRQALQDALGRHAYGQAAELAHRLQGSVAFLTGEPEHCARILLPLQHASRRGQSAECQQARTAAMELLVALESAMEQSLSPDPTRLG</sequence>
<accession>A0A193FFW0</accession>
<protein>
    <recommendedName>
        <fullName evidence="5">HPt domain-containing protein</fullName>
    </recommendedName>
</protein>
<evidence type="ECO:0000313" key="1">
    <source>
        <dbReference type="EMBL" id="ANN66515.1"/>
    </source>
</evidence>
<dbReference type="EMBL" id="CP016171">
    <property type="protein sequence ID" value="ANN71595.1"/>
    <property type="molecule type" value="Genomic_DNA"/>
</dbReference>
<evidence type="ECO:0000313" key="4">
    <source>
        <dbReference type="Proteomes" id="UP000092213"/>
    </source>
</evidence>
<reference evidence="3 4" key="1">
    <citation type="submission" date="2016-06" db="EMBL/GenBank/DDBJ databases">
        <title>Complete genome sequences of Bordetella bronchialis and Bordetella flabilis.</title>
        <authorList>
            <person name="LiPuma J.J."/>
            <person name="Spilker T."/>
        </authorList>
    </citation>
    <scope>NUCLEOTIDE SEQUENCE [LARGE SCALE GENOMIC DNA]</scope>
    <source>
        <strain evidence="2 4">AU17976</strain>
        <strain evidence="1 3">AU3182</strain>
    </source>
</reference>
<proteinExistence type="predicted"/>
<dbReference type="AlphaFoldDB" id="A0A193FFW0"/>
<dbReference type="Proteomes" id="UP000091897">
    <property type="component" value="Chromosome"/>
</dbReference>
<dbReference type="Proteomes" id="UP000092213">
    <property type="component" value="Chromosome"/>
</dbReference>
<gene>
    <name evidence="1" type="ORF">BAU06_09595</name>
    <name evidence="2" type="ORF">BAU08_09820</name>
</gene>
<dbReference type="KEGG" id="bbro:BAU06_09595"/>
<dbReference type="InterPro" id="IPR036641">
    <property type="entry name" value="HPT_dom_sf"/>
</dbReference>
<dbReference type="EMBL" id="CP016170">
    <property type="protein sequence ID" value="ANN66515.1"/>
    <property type="molecule type" value="Genomic_DNA"/>
</dbReference>
<organism evidence="2 4">
    <name type="scientific">Bordetella bronchialis</name>
    <dbReference type="NCBI Taxonomy" id="463025"/>
    <lineage>
        <taxon>Bacteria</taxon>
        <taxon>Pseudomonadati</taxon>
        <taxon>Pseudomonadota</taxon>
        <taxon>Betaproteobacteria</taxon>
        <taxon>Burkholderiales</taxon>
        <taxon>Alcaligenaceae</taxon>
        <taxon>Bordetella</taxon>
    </lineage>
</organism>
<dbReference type="STRING" id="463025.BAU08_09820"/>
<dbReference type="SUPFAM" id="SSF47226">
    <property type="entry name" value="Histidine-containing phosphotransfer domain, HPT domain"/>
    <property type="match status" value="1"/>
</dbReference>
<evidence type="ECO:0000313" key="2">
    <source>
        <dbReference type="EMBL" id="ANN71595.1"/>
    </source>
</evidence>
<dbReference type="Gene3D" id="1.20.120.160">
    <property type="entry name" value="HPT domain"/>
    <property type="match status" value="1"/>
</dbReference>
<name>A0A193FFW0_9BORD</name>
<keyword evidence="3" id="KW-1185">Reference proteome</keyword>